<reference evidence="7" key="1">
    <citation type="journal article" date="2019" name="PLoS Negl. Trop. Dis.">
        <title>Revisiting the worldwide diversity of Leptospira species in the environment.</title>
        <authorList>
            <person name="Vincent A.T."/>
            <person name="Schiettekatte O."/>
            <person name="Bourhy P."/>
            <person name="Veyrier F.J."/>
            <person name="Picardeau M."/>
        </authorList>
    </citation>
    <scope>NUCLEOTIDE SEQUENCE [LARGE SCALE GENOMIC DNA]</scope>
    <source>
        <strain evidence="7">201702451</strain>
    </source>
</reference>
<dbReference type="SMART" id="SM00304">
    <property type="entry name" value="HAMP"/>
    <property type="match status" value="1"/>
</dbReference>
<keyword evidence="4" id="KW-0472">Membrane</keyword>
<keyword evidence="8" id="KW-1185">Reference proteome</keyword>
<dbReference type="SMART" id="SM00283">
    <property type="entry name" value="MA"/>
    <property type="match status" value="1"/>
</dbReference>
<dbReference type="CDD" id="cd06225">
    <property type="entry name" value="HAMP"/>
    <property type="match status" value="1"/>
</dbReference>
<dbReference type="Pfam" id="PF22673">
    <property type="entry name" value="MCP-like_PDC_1"/>
    <property type="match status" value="1"/>
</dbReference>
<evidence type="ECO:0000313" key="8">
    <source>
        <dbReference type="Proteomes" id="UP000297567"/>
    </source>
</evidence>
<dbReference type="Pfam" id="PF00672">
    <property type="entry name" value="HAMP"/>
    <property type="match status" value="1"/>
</dbReference>
<dbReference type="Gene3D" id="3.30.450.20">
    <property type="entry name" value="PAS domain"/>
    <property type="match status" value="2"/>
</dbReference>
<dbReference type="PANTHER" id="PTHR43531">
    <property type="entry name" value="PROTEIN ICFG"/>
    <property type="match status" value="1"/>
</dbReference>
<dbReference type="PROSITE" id="PS50111">
    <property type="entry name" value="CHEMOTAXIS_TRANSDUC_2"/>
    <property type="match status" value="1"/>
</dbReference>
<dbReference type="CDD" id="cd12913">
    <property type="entry name" value="PDC1_MCP_like"/>
    <property type="match status" value="1"/>
</dbReference>
<dbReference type="GO" id="GO:0007165">
    <property type="term" value="P:signal transduction"/>
    <property type="evidence" value="ECO:0007669"/>
    <property type="project" value="UniProtKB-KW"/>
</dbReference>
<dbReference type="Proteomes" id="UP000297567">
    <property type="component" value="Unassembled WGS sequence"/>
</dbReference>
<keyword evidence="4" id="KW-1133">Transmembrane helix</keyword>
<dbReference type="PROSITE" id="PS50885">
    <property type="entry name" value="HAMP"/>
    <property type="match status" value="1"/>
</dbReference>
<dbReference type="PANTHER" id="PTHR43531:SF11">
    <property type="entry name" value="METHYL-ACCEPTING CHEMOTAXIS PROTEIN 3"/>
    <property type="match status" value="1"/>
</dbReference>
<name>A0A4Z1A180_9LEPT</name>
<dbReference type="EMBL" id="RQGH01000028">
    <property type="protein sequence ID" value="TGL62593.1"/>
    <property type="molecule type" value="Genomic_DNA"/>
</dbReference>
<evidence type="ECO:0000256" key="2">
    <source>
        <dbReference type="ARBA" id="ARBA00029447"/>
    </source>
</evidence>
<feature type="transmembrane region" description="Helical" evidence="4">
    <location>
        <begin position="7"/>
        <end position="30"/>
    </location>
</feature>
<dbReference type="RefSeq" id="WP_135644222.1">
    <property type="nucleotide sequence ID" value="NZ_RQGH01000028.1"/>
</dbReference>
<dbReference type="Gene3D" id="1.10.287.950">
    <property type="entry name" value="Methyl-accepting chemotaxis protein"/>
    <property type="match status" value="1"/>
</dbReference>
<evidence type="ECO:0000256" key="3">
    <source>
        <dbReference type="PROSITE-ProRule" id="PRU00284"/>
    </source>
</evidence>
<feature type="domain" description="HAMP" evidence="6">
    <location>
        <begin position="330"/>
        <end position="382"/>
    </location>
</feature>
<dbReference type="InterPro" id="IPR051310">
    <property type="entry name" value="MCP_chemotaxis"/>
</dbReference>
<dbReference type="AlphaFoldDB" id="A0A4Z1A180"/>
<dbReference type="GO" id="GO:0006935">
    <property type="term" value="P:chemotaxis"/>
    <property type="evidence" value="ECO:0007669"/>
    <property type="project" value="UniProtKB-KW"/>
</dbReference>
<evidence type="ECO:0000256" key="1">
    <source>
        <dbReference type="ARBA" id="ARBA00022500"/>
    </source>
</evidence>
<dbReference type="GO" id="GO:0004888">
    <property type="term" value="F:transmembrane signaling receptor activity"/>
    <property type="evidence" value="ECO:0007669"/>
    <property type="project" value="TreeGrafter"/>
</dbReference>
<evidence type="ECO:0000313" key="7">
    <source>
        <dbReference type="EMBL" id="TGL62593.1"/>
    </source>
</evidence>
<comment type="caution">
    <text evidence="7">The sequence shown here is derived from an EMBL/GenBank/DDBJ whole genome shotgun (WGS) entry which is preliminary data.</text>
</comment>
<proteinExistence type="inferred from homology"/>
<keyword evidence="4" id="KW-0812">Transmembrane</keyword>
<evidence type="ECO:0000256" key="4">
    <source>
        <dbReference type="SAM" id="Phobius"/>
    </source>
</evidence>
<gene>
    <name evidence="7" type="ORF">EHQ62_14870</name>
</gene>
<evidence type="ECO:0000259" key="5">
    <source>
        <dbReference type="PROSITE" id="PS50111"/>
    </source>
</evidence>
<dbReference type="InterPro" id="IPR003660">
    <property type="entry name" value="HAMP_dom"/>
</dbReference>
<dbReference type="GO" id="GO:0005886">
    <property type="term" value="C:plasma membrane"/>
    <property type="evidence" value="ECO:0007669"/>
    <property type="project" value="TreeGrafter"/>
</dbReference>
<feature type="domain" description="Methyl-accepting transducer" evidence="5">
    <location>
        <begin position="387"/>
        <end position="651"/>
    </location>
</feature>
<comment type="similarity">
    <text evidence="2">Belongs to the methyl-accepting chemotaxis (MCP) protein family.</text>
</comment>
<keyword evidence="1" id="KW-0145">Chemotaxis</keyword>
<protein>
    <submittedName>
        <fullName evidence="7">Methyl-accepting chemotaxis protein</fullName>
    </submittedName>
</protein>
<dbReference type="OrthoDB" id="344090at2"/>
<keyword evidence="3" id="KW-0807">Transducer</keyword>
<sequence>MSIKKKIIYVSLAVISLIIAGILVILSMVVRSTLLHNLGEDTEYISSRIISDISNTITSPMNKTYSFRKSFEVGTLRSRNESVLYLKNLLKDEDITFATYCAFEPNAFDGNDASYRNAAIHDSTGRFIPYVFRDGDKLSTEPLKDIDDPIKGEFYQKPKSTLRNSITSPFIYKAGNSEIFIVSIMEPILRNGKFIGISGIDIRLTTIKSYLDSLKFADGEGKITLISDNHLVLYDGFTHLSQGLDFRSAADPHFYEKIKQKDKSLYEFDGYFHVAVPITIIEGNDPWFARISIPKSQIQSTLNSIILVTIGLGILGVSLSILSIYFSFQRLVDRRIQSINHSTEKVASGDLRQLINIDQIDELGSIMVSLNKMIEHLRKLIRIAQKSSGKIGETTDKMQKTIIELTDLAQNQAASSEEASATVEELNASSETIHSNVLSAVENTETIHQSLGDIQGLMKKILEKVNTFGEISVRANQNAEEGRVMAKETSLAIREIQEKSKTITAFSNVISDIAKRTGLLALNAAIEAARAGETGKGFAVVAEEITKLASQSAESVSQINTLSQEALDSIERGNQQVERLVEVLKKITDEVSLIFMSSNEIGPLIEDQSSRTESIYTEVVEITEQVKSIQLSTEEQQRATNELANMTINISNGSQVLSDQSSSMAENAERLGQVINTLDELLNTFRIEKDLGNEGQT</sequence>
<organism evidence="7 8">
    <name type="scientific">Leptospira jelokensis</name>
    <dbReference type="NCBI Taxonomy" id="2484931"/>
    <lineage>
        <taxon>Bacteria</taxon>
        <taxon>Pseudomonadati</taxon>
        <taxon>Spirochaetota</taxon>
        <taxon>Spirochaetia</taxon>
        <taxon>Leptospirales</taxon>
        <taxon>Leptospiraceae</taxon>
        <taxon>Leptospira</taxon>
    </lineage>
</organism>
<feature type="transmembrane region" description="Helical" evidence="4">
    <location>
        <begin position="305"/>
        <end position="328"/>
    </location>
</feature>
<evidence type="ECO:0000259" key="6">
    <source>
        <dbReference type="PROSITE" id="PS50885"/>
    </source>
</evidence>
<dbReference type="SUPFAM" id="SSF58104">
    <property type="entry name" value="Methyl-accepting chemotaxis protein (MCP) signaling domain"/>
    <property type="match status" value="1"/>
</dbReference>
<dbReference type="InterPro" id="IPR004089">
    <property type="entry name" value="MCPsignal_dom"/>
</dbReference>
<dbReference type="Pfam" id="PF00015">
    <property type="entry name" value="MCPsignal"/>
    <property type="match status" value="1"/>
</dbReference>
<accession>A0A4Z1A180</accession>